<evidence type="ECO:0000313" key="14">
    <source>
        <dbReference type="EMBL" id="PRY66449.1"/>
    </source>
</evidence>
<evidence type="ECO:0000256" key="10">
    <source>
        <dbReference type="ARBA" id="ARBA00023049"/>
    </source>
</evidence>
<sequence length="301" mass="32717">MMRIVLFLATNLAVLLVASITLRLFGVEGYLRSQGINFTSLLIFCFVFGMVGSMISLFISKWMAKRSTGTVVIESPSNSTEQWLVDTVAELSREAGIKTPEVGIFPAQQSNAFATGWNKDAALVAVSAGLLNRMRPEEVRAVLAHEIGHVANGDMVTLALIQGVVNTFVMFFARVVAQLLDGFLKSRSGGEGGLGFMGYFAVVIVAEIVFGIVASAIVAWFSRFREYRADEAGARLAGTGAMVNALARLKAETEMPDQMPDTMRAMAITKGQTRSLMQQLLASHPPLDDRIRALKEAAYRQ</sequence>
<dbReference type="GO" id="GO:0005886">
    <property type="term" value="C:plasma membrane"/>
    <property type="evidence" value="ECO:0007669"/>
    <property type="project" value="UniProtKB-SubCell"/>
</dbReference>
<dbReference type="InterPro" id="IPR050083">
    <property type="entry name" value="HtpX_protease"/>
</dbReference>
<dbReference type="CDD" id="cd07335">
    <property type="entry name" value="M48B_HtpX_like"/>
    <property type="match status" value="1"/>
</dbReference>
<keyword evidence="4 12" id="KW-0645">Protease</keyword>
<dbReference type="InterPro" id="IPR022919">
    <property type="entry name" value="Pept_M48_protease_HtpX"/>
</dbReference>
<dbReference type="AlphaFoldDB" id="A0A2T0V8C5"/>
<evidence type="ECO:0000256" key="5">
    <source>
        <dbReference type="ARBA" id="ARBA00022692"/>
    </source>
</evidence>
<keyword evidence="15" id="KW-1185">Reference proteome</keyword>
<dbReference type="HAMAP" id="MF_00188">
    <property type="entry name" value="Pept_M48_protease_HtpX"/>
    <property type="match status" value="1"/>
</dbReference>
<dbReference type="GO" id="GO:0006508">
    <property type="term" value="P:proteolysis"/>
    <property type="evidence" value="ECO:0007669"/>
    <property type="project" value="UniProtKB-KW"/>
</dbReference>
<evidence type="ECO:0000259" key="13">
    <source>
        <dbReference type="Pfam" id="PF01435"/>
    </source>
</evidence>
<comment type="caution">
    <text evidence="14">The sequence shown here is derived from an EMBL/GenBank/DDBJ whole genome shotgun (WGS) entry which is preliminary data.</text>
</comment>
<dbReference type="EMBL" id="PVTK01000001">
    <property type="protein sequence ID" value="PRY66449.1"/>
    <property type="molecule type" value="Genomic_DNA"/>
</dbReference>
<keyword evidence="11 12" id="KW-0472">Membrane</keyword>
<dbReference type="GO" id="GO:0004222">
    <property type="term" value="F:metalloendopeptidase activity"/>
    <property type="evidence" value="ECO:0007669"/>
    <property type="project" value="UniProtKB-UniRule"/>
</dbReference>
<keyword evidence="8 12" id="KW-0862">Zinc</keyword>
<evidence type="ECO:0000256" key="8">
    <source>
        <dbReference type="ARBA" id="ARBA00022833"/>
    </source>
</evidence>
<dbReference type="RefSeq" id="WP_106373418.1">
    <property type="nucleotide sequence ID" value="NZ_PVTK01000001.1"/>
</dbReference>
<evidence type="ECO:0000313" key="15">
    <source>
        <dbReference type="Proteomes" id="UP000237647"/>
    </source>
</evidence>
<keyword evidence="5 12" id="KW-0812">Transmembrane</keyword>
<evidence type="ECO:0000256" key="12">
    <source>
        <dbReference type="HAMAP-Rule" id="MF_00188"/>
    </source>
</evidence>
<evidence type="ECO:0000256" key="1">
    <source>
        <dbReference type="ARBA" id="ARBA00004651"/>
    </source>
</evidence>
<dbReference type="Proteomes" id="UP000237647">
    <property type="component" value="Unassembled WGS sequence"/>
</dbReference>
<feature type="transmembrane region" description="Helical" evidence="12">
    <location>
        <begin position="155"/>
        <end position="176"/>
    </location>
</feature>
<dbReference type="Gene3D" id="3.30.2010.10">
    <property type="entry name" value="Metalloproteases ('zincins'), catalytic domain"/>
    <property type="match status" value="1"/>
</dbReference>
<name>A0A2T0V8C5_9GAMM</name>
<comment type="subcellular location">
    <subcellularLocation>
        <location evidence="1 12">Cell membrane</location>
        <topology evidence="1 12">Multi-pass membrane protein</topology>
    </subcellularLocation>
</comment>
<keyword evidence="7 12" id="KW-0378">Hydrolase</keyword>
<evidence type="ECO:0000256" key="2">
    <source>
        <dbReference type="ARBA" id="ARBA00009779"/>
    </source>
</evidence>
<keyword evidence="10 12" id="KW-0482">Metalloprotease</keyword>
<dbReference type="Pfam" id="PF01435">
    <property type="entry name" value="Peptidase_M48"/>
    <property type="match status" value="1"/>
</dbReference>
<feature type="binding site" evidence="12">
    <location>
        <position position="226"/>
    </location>
    <ligand>
        <name>Zn(2+)</name>
        <dbReference type="ChEBI" id="CHEBI:29105"/>
        <note>catalytic</note>
    </ligand>
</feature>
<dbReference type="NCBIfam" id="NF003965">
    <property type="entry name" value="PRK05457.1"/>
    <property type="match status" value="1"/>
</dbReference>
<dbReference type="EC" id="3.4.24.-" evidence="12"/>
<organism evidence="14 15">
    <name type="scientific">Vreelandella songnenensis</name>
    <dbReference type="NCBI Taxonomy" id="1176243"/>
    <lineage>
        <taxon>Bacteria</taxon>
        <taxon>Pseudomonadati</taxon>
        <taxon>Pseudomonadota</taxon>
        <taxon>Gammaproteobacteria</taxon>
        <taxon>Oceanospirillales</taxon>
        <taxon>Halomonadaceae</taxon>
        <taxon>Vreelandella</taxon>
    </lineage>
</organism>
<accession>A0A2T0V8C5</accession>
<feature type="transmembrane region" description="Helical" evidence="12">
    <location>
        <begin position="196"/>
        <end position="221"/>
    </location>
</feature>
<feature type="transmembrane region" description="Helical" evidence="12">
    <location>
        <begin position="35"/>
        <end position="59"/>
    </location>
</feature>
<evidence type="ECO:0000256" key="6">
    <source>
        <dbReference type="ARBA" id="ARBA00022723"/>
    </source>
</evidence>
<keyword evidence="3 12" id="KW-1003">Cell membrane</keyword>
<feature type="binding site" evidence="12">
    <location>
        <position position="149"/>
    </location>
    <ligand>
        <name>Zn(2+)</name>
        <dbReference type="ChEBI" id="CHEBI:29105"/>
        <note>catalytic</note>
    </ligand>
</feature>
<dbReference type="PANTHER" id="PTHR43221">
    <property type="entry name" value="PROTEASE HTPX"/>
    <property type="match status" value="1"/>
</dbReference>
<evidence type="ECO:0000256" key="11">
    <source>
        <dbReference type="ARBA" id="ARBA00023136"/>
    </source>
</evidence>
<comment type="similarity">
    <text evidence="2 12">Belongs to the peptidase M48B family.</text>
</comment>
<gene>
    <name evidence="12" type="primary">htpX</name>
    <name evidence="14" type="ORF">B0H98_101440</name>
</gene>
<comment type="cofactor">
    <cofactor evidence="12">
        <name>Zn(2+)</name>
        <dbReference type="ChEBI" id="CHEBI:29105"/>
    </cofactor>
    <text evidence="12">Binds 1 zinc ion per subunit.</text>
</comment>
<dbReference type="InterPro" id="IPR001915">
    <property type="entry name" value="Peptidase_M48"/>
</dbReference>
<evidence type="ECO:0000256" key="4">
    <source>
        <dbReference type="ARBA" id="ARBA00022670"/>
    </source>
</evidence>
<protein>
    <recommendedName>
        <fullName evidence="12">Protease HtpX</fullName>
        <ecNumber evidence="12">3.4.24.-</ecNumber>
    </recommendedName>
    <alternativeName>
        <fullName evidence="12">Heat shock protein HtpX</fullName>
    </alternativeName>
</protein>
<proteinExistence type="inferred from homology"/>
<evidence type="ECO:0000256" key="3">
    <source>
        <dbReference type="ARBA" id="ARBA00022475"/>
    </source>
</evidence>
<keyword evidence="6 12" id="KW-0479">Metal-binding</keyword>
<dbReference type="OrthoDB" id="15218at2"/>
<feature type="active site" evidence="12">
    <location>
        <position position="146"/>
    </location>
</feature>
<keyword evidence="9 12" id="KW-1133">Transmembrane helix</keyword>
<evidence type="ECO:0000256" key="9">
    <source>
        <dbReference type="ARBA" id="ARBA00022989"/>
    </source>
</evidence>
<evidence type="ECO:0000256" key="7">
    <source>
        <dbReference type="ARBA" id="ARBA00022801"/>
    </source>
</evidence>
<dbReference type="PANTHER" id="PTHR43221:SF1">
    <property type="entry name" value="PROTEASE HTPX"/>
    <property type="match status" value="1"/>
</dbReference>
<dbReference type="GO" id="GO:0008270">
    <property type="term" value="F:zinc ion binding"/>
    <property type="evidence" value="ECO:0007669"/>
    <property type="project" value="UniProtKB-UniRule"/>
</dbReference>
<feature type="domain" description="Peptidase M48" evidence="13">
    <location>
        <begin position="79"/>
        <end position="297"/>
    </location>
</feature>
<reference evidence="14 15" key="1">
    <citation type="submission" date="2018-03" db="EMBL/GenBank/DDBJ databases">
        <title>Genomic Encyclopedia of Type Strains, Phase III (KMG-III): the genomes of soil and plant-associated and newly described type strains.</title>
        <authorList>
            <person name="Whitman W."/>
        </authorList>
    </citation>
    <scope>NUCLEOTIDE SEQUENCE [LARGE SCALE GENOMIC DNA]</scope>
    <source>
        <strain evidence="14 15">CGMCC 1.12152</strain>
    </source>
</reference>
<keyword evidence="12 14" id="KW-0346">Stress response</keyword>
<feature type="binding site" evidence="12">
    <location>
        <position position="145"/>
    </location>
    <ligand>
        <name>Zn(2+)</name>
        <dbReference type="ChEBI" id="CHEBI:29105"/>
        <note>catalytic</note>
    </ligand>
</feature>